<dbReference type="GeneID" id="95517468"/>
<dbReference type="GO" id="GO:0003677">
    <property type="term" value="F:DNA binding"/>
    <property type="evidence" value="ECO:0007669"/>
    <property type="project" value="InterPro"/>
</dbReference>
<dbReference type="Gene3D" id="1.10.260.40">
    <property type="entry name" value="lambda repressor-like DNA-binding domains"/>
    <property type="match status" value="1"/>
</dbReference>
<accession>A0A2Z5J6W7</accession>
<dbReference type="Pfam" id="PF13560">
    <property type="entry name" value="HTH_31"/>
    <property type="match status" value="1"/>
</dbReference>
<proteinExistence type="predicted"/>
<dbReference type="RefSeq" id="WP_114242714.1">
    <property type="nucleotide sequence ID" value="NZ_CP027306.1"/>
</dbReference>
<protein>
    <submittedName>
        <fullName evidence="2">Transcriptional regulator</fullName>
    </submittedName>
</protein>
<dbReference type="AlphaFoldDB" id="A0A2Z5J6W7"/>
<dbReference type="InterPro" id="IPR010982">
    <property type="entry name" value="Lambda_DNA-bd_dom_sf"/>
</dbReference>
<reference evidence="2 3" key="1">
    <citation type="journal article" date="2018" name="Front. Microbiol.">
        <title>Genome Sequencing of Streptomyces atratus SCSIOZH16 and Activation Production of Nocardamine via Metabolic Engineering.</title>
        <authorList>
            <person name="Li Y."/>
            <person name="Zhang C."/>
            <person name="Liu C."/>
            <person name="Ju J."/>
            <person name="Ma J."/>
        </authorList>
    </citation>
    <scope>NUCLEOTIDE SEQUENCE [LARGE SCALE GENOMIC DNA]</scope>
    <source>
        <strain evidence="2 3">SCSIO_ZH16</strain>
    </source>
</reference>
<evidence type="ECO:0000259" key="1">
    <source>
        <dbReference type="PROSITE" id="PS50943"/>
    </source>
</evidence>
<dbReference type="EMBL" id="CP027306">
    <property type="protein sequence ID" value="AXE76049.1"/>
    <property type="molecule type" value="Genomic_DNA"/>
</dbReference>
<dbReference type="SMART" id="SM00530">
    <property type="entry name" value="HTH_XRE"/>
    <property type="match status" value="1"/>
</dbReference>
<organism evidence="2 3">
    <name type="scientific">Streptomyces atratus</name>
    <dbReference type="NCBI Taxonomy" id="1893"/>
    <lineage>
        <taxon>Bacteria</taxon>
        <taxon>Bacillati</taxon>
        <taxon>Actinomycetota</taxon>
        <taxon>Actinomycetes</taxon>
        <taxon>Kitasatosporales</taxon>
        <taxon>Streptomycetaceae</taxon>
        <taxon>Streptomyces</taxon>
    </lineage>
</organism>
<dbReference type="SUPFAM" id="SSF47413">
    <property type="entry name" value="lambda repressor-like DNA-binding domains"/>
    <property type="match status" value="1"/>
</dbReference>
<dbReference type="PROSITE" id="PS50943">
    <property type="entry name" value="HTH_CROC1"/>
    <property type="match status" value="1"/>
</dbReference>
<dbReference type="KEGG" id="sata:C5746_02660"/>
<dbReference type="Proteomes" id="UP000252698">
    <property type="component" value="Chromosome"/>
</dbReference>
<dbReference type="CDD" id="cd00093">
    <property type="entry name" value="HTH_XRE"/>
    <property type="match status" value="1"/>
</dbReference>
<evidence type="ECO:0000313" key="2">
    <source>
        <dbReference type="EMBL" id="AXE76049.1"/>
    </source>
</evidence>
<name>A0A2Z5J6W7_STRAR</name>
<evidence type="ECO:0000313" key="3">
    <source>
        <dbReference type="Proteomes" id="UP000252698"/>
    </source>
</evidence>
<feature type="domain" description="HTH cro/C1-type" evidence="1">
    <location>
        <begin position="14"/>
        <end position="68"/>
    </location>
</feature>
<gene>
    <name evidence="2" type="ORF">C5746_02660</name>
</gene>
<sequence length="432" mass="45252">MGQNTEPEDFGALIRGARCSARLTQAQLGAKCGYSASAISRIEANKLRPEYSAMLRMFEVLAIPPQQMRGSAAPDASAVATVTSRCPSDEEDAVRRRNLLTGALAAGATAIVGAGTASATAVSSGPAAGLEEALFQLPAAEPVPLARLTAQTAAARQTYQAAHYQVLGRALPGLLAAAVATRDAATGRARQQASGVLARAYVLTAELASKQHSDAAWVAADRALSAARDSRSPVPVGEASRLLAITMRRSGHWSSAVHLLAREAAQLDANEVRTAAVRTTLLLTAAYSAAAGGDRSTALALLDEAEEDVKRLPGVPGLFTVEATRAQVDIYRIGALNALGTPDEGVKVAAELSIDHMATPERRARAWTDIGRMWHALGDGTQTFAALRQVELEAPQEVRRPALRALTSDLLYGPTRVQGLREFAVRTGALAA</sequence>
<dbReference type="InterPro" id="IPR001387">
    <property type="entry name" value="Cro/C1-type_HTH"/>
</dbReference>